<feature type="transmembrane region" description="Helical" evidence="10">
    <location>
        <begin position="71"/>
        <end position="91"/>
    </location>
</feature>
<dbReference type="GO" id="GO:0004930">
    <property type="term" value="F:G protein-coupled receptor activity"/>
    <property type="evidence" value="ECO:0007669"/>
    <property type="project" value="UniProtKB-KW"/>
</dbReference>
<reference evidence="12" key="1">
    <citation type="submission" date="2021-10" db="EMBL/GenBank/DDBJ databases">
        <title>Tropical sea cucumber genome reveals ecological adaptation and Cuvierian tubules defense mechanism.</title>
        <authorList>
            <person name="Chen T."/>
        </authorList>
    </citation>
    <scope>NUCLEOTIDE SEQUENCE</scope>
    <source>
        <strain evidence="12">Nanhai2018</strain>
        <tissue evidence="12">Muscle</tissue>
    </source>
</reference>
<organism evidence="12 13">
    <name type="scientific">Holothuria leucospilota</name>
    <name type="common">Black long sea cucumber</name>
    <name type="synonym">Mertensiothuria leucospilota</name>
    <dbReference type="NCBI Taxonomy" id="206669"/>
    <lineage>
        <taxon>Eukaryota</taxon>
        <taxon>Metazoa</taxon>
        <taxon>Echinodermata</taxon>
        <taxon>Eleutherozoa</taxon>
        <taxon>Echinozoa</taxon>
        <taxon>Holothuroidea</taxon>
        <taxon>Aspidochirotacea</taxon>
        <taxon>Aspidochirotida</taxon>
        <taxon>Holothuriidae</taxon>
        <taxon>Holothuria</taxon>
    </lineage>
</organism>
<sequence length="367" mass="41290">MAQGKTPSSPPPNDGDSFSISYDISNFCDNNSFGTLAVLNSSVTILGLVCSLLLIVIICKNYALRGDKYMLLNNFLLASLLLLIVSGFMYVEKALNPCWAAGDFVCKVIHFFKTILTNTSTFFLIALSVQQLNRYRQQLVTIFNSTHVRCMIVTGALWSAAVILSLPEFLMAKVLYYVEGDWSMCDVYHGHHRQRFTSSAKILFFEYISPFLILLVVIVITGVYVAVVKSRYTQWGVTTGESLVPRDDDHPKHFSLVVTLSLIYLIGYFPLYSFELATFLEAIMKTQKLRLFWWHMDTISTFFALLPPALTPLVIMLLSCKHLDILKSIYGYLTVVDVESPQSDDPGNSNDAKIEQSTTNEQEAVTQ</sequence>
<evidence type="ECO:0000256" key="1">
    <source>
        <dbReference type="ARBA" id="ARBA00004651"/>
    </source>
</evidence>
<evidence type="ECO:0000313" key="12">
    <source>
        <dbReference type="EMBL" id="KAJ8020696.1"/>
    </source>
</evidence>
<evidence type="ECO:0000256" key="7">
    <source>
        <dbReference type="ARBA" id="ARBA00023170"/>
    </source>
</evidence>
<feature type="domain" description="G-protein coupled receptors family 1 profile" evidence="11">
    <location>
        <begin position="50"/>
        <end position="315"/>
    </location>
</feature>
<feature type="transmembrane region" description="Helical" evidence="10">
    <location>
        <begin position="111"/>
        <end position="129"/>
    </location>
</feature>
<keyword evidence="4 10" id="KW-1133">Transmembrane helix</keyword>
<dbReference type="Proteomes" id="UP001152320">
    <property type="component" value="Chromosome 22"/>
</dbReference>
<dbReference type="AlphaFoldDB" id="A0A9Q0YFP0"/>
<evidence type="ECO:0000256" key="3">
    <source>
        <dbReference type="ARBA" id="ARBA00022692"/>
    </source>
</evidence>
<dbReference type="OrthoDB" id="10453163at2759"/>
<dbReference type="CDD" id="cd00637">
    <property type="entry name" value="7tm_classA_rhodopsin-like"/>
    <property type="match status" value="1"/>
</dbReference>
<feature type="transmembrane region" description="Helical" evidence="10">
    <location>
        <begin position="292"/>
        <end position="318"/>
    </location>
</feature>
<keyword evidence="7 12" id="KW-0675">Receptor</keyword>
<keyword evidence="3 10" id="KW-0812">Transmembrane</keyword>
<evidence type="ECO:0000256" key="8">
    <source>
        <dbReference type="ARBA" id="ARBA00023224"/>
    </source>
</evidence>
<keyword evidence="8" id="KW-0807">Transducer</keyword>
<gene>
    <name evidence="12" type="ORF">HOLleu_40353</name>
</gene>
<feature type="transmembrane region" description="Helical" evidence="10">
    <location>
        <begin position="37"/>
        <end position="59"/>
    </location>
</feature>
<evidence type="ECO:0000313" key="13">
    <source>
        <dbReference type="Proteomes" id="UP001152320"/>
    </source>
</evidence>
<evidence type="ECO:0000259" key="11">
    <source>
        <dbReference type="PROSITE" id="PS50262"/>
    </source>
</evidence>
<dbReference type="SUPFAM" id="SSF81321">
    <property type="entry name" value="Family A G protein-coupled receptor-like"/>
    <property type="match status" value="1"/>
</dbReference>
<dbReference type="InterPro" id="IPR017452">
    <property type="entry name" value="GPCR_Rhodpsn_7TM"/>
</dbReference>
<dbReference type="InterPro" id="IPR000276">
    <property type="entry name" value="GPCR_Rhodpsn"/>
</dbReference>
<dbReference type="GO" id="GO:0042923">
    <property type="term" value="F:neuropeptide binding"/>
    <property type="evidence" value="ECO:0007669"/>
    <property type="project" value="TreeGrafter"/>
</dbReference>
<feature type="transmembrane region" description="Helical" evidence="10">
    <location>
        <begin position="150"/>
        <end position="172"/>
    </location>
</feature>
<feature type="region of interest" description="Disordered" evidence="9">
    <location>
        <begin position="340"/>
        <end position="367"/>
    </location>
</feature>
<dbReference type="Gene3D" id="1.20.1070.10">
    <property type="entry name" value="Rhodopsin 7-helix transmembrane proteins"/>
    <property type="match status" value="1"/>
</dbReference>
<evidence type="ECO:0000256" key="10">
    <source>
        <dbReference type="SAM" id="Phobius"/>
    </source>
</evidence>
<dbReference type="GO" id="GO:0005886">
    <property type="term" value="C:plasma membrane"/>
    <property type="evidence" value="ECO:0007669"/>
    <property type="project" value="UniProtKB-SubCell"/>
</dbReference>
<evidence type="ECO:0000256" key="9">
    <source>
        <dbReference type="SAM" id="MobiDB-lite"/>
    </source>
</evidence>
<keyword evidence="5" id="KW-0297">G-protein coupled receptor</keyword>
<accession>A0A9Q0YFP0</accession>
<comment type="caution">
    <text evidence="12">The sequence shown here is derived from an EMBL/GenBank/DDBJ whole genome shotgun (WGS) entry which is preliminary data.</text>
</comment>
<dbReference type="PROSITE" id="PS50262">
    <property type="entry name" value="G_PROTEIN_RECEP_F1_2"/>
    <property type="match status" value="1"/>
</dbReference>
<evidence type="ECO:0000256" key="5">
    <source>
        <dbReference type="ARBA" id="ARBA00023040"/>
    </source>
</evidence>
<keyword evidence="2" id="KW-1003">Cell membrane</keyword>
<name>A0A9Q0YFP0_HOLLE</name>
<evidence type="ECO:0000256" key="2">
    <source>
        <dbReference type="ARBA" id="ARBA00022475"/>
    </source>
</evidence>
<feature type="transmembrane region" description="Helical" evidence="10">
    <location>
        <begin position="207"/>
        <end position="227"/>
    </location>
</feature>
<evidence type="ECO:0000256" key="4">
    <source>
        <dbReference type="ARBA" id="ARBA00022989"/>
    </source>
</evidence>
<dbReference type="Pfam" id="PF00001">
    <property type="entry name" value="7tm_1"/>
    <property type="match status" value="1"/>
</dbReference>
<dbReference type="GO" id="GO:0043005">
    <property type="term" value="C:neuron projection"/>
    <property type="evidence" value="ECO:0007669"/>
    <property type="project" value="TreeGrafter"/>
</dbReference>
<feature type="transmembrane region" description="Helical" evidence="10">
    <location>
        <begin position="254"/>
        <end position="272"/>
    </location>
</feature>
<keyword evidence="13" id="KW-1185">Reference proteome</keyword>
<dbReference type="PANTHER" id="PTHR24229">
    <property type="entry name" value="NEUROPEPTIDES RECEPTOR"/>
    <property type="match status" value="1"/>
</dbReference>
<evidence type="ECO:0000256" key="6">
    <source>
        <dbReference type="ARBA" id="ARBA00023136"/>
    </source>
</evidence>
<protein>
    <submittedName>
        <fullName evidence="12">Prosaposin receptor GPR37</fullName>
    </submittedName>
</protein>
<proteinExistence type="predicted"/>
<comment type="subcellular location">
    <subcellularLocation>
        <location evidence="1">Cell membrane</location>
        <topology evidence="1">Multi-pass membrane protein</topology>
    </subcellularLocation>
</comment>
<keyword evidence="6 10" id="KW-0472">Membrane</keyword>
<dbReference type="EMBL" id="JAIZAY010000022">
    <property type="protein sequence ID" value="KAJ8020696.1"/>
    <property type="molecule type" value="Genomic_DNA"/>
</dbReference>
<dbReference type="PANTHER" id="PTHR24229:SF40">
    <property type="entry name" value="ALLATOSTATIN C RECEPTOR 1-RELATED"/>
    <property type="match status" value="1"/>
</dbReference>
<dbReference type="GO" id="GO:0007218">
    <property type="term" value="P:neuropeptide signaling pathway"/>
    <property type="evidence" value="ECO:0007669"/>
    <property type="project" value="TreeGrafter"/>
</dbReference>